<sequence length="207" mass="24695">MGKIKKIKQKYRSILRSSRDKENRNRLRNENITIISANCVGGVIYHDLGLKFNSPTVNLYFNASDYVKFVSNLTYYLQCELKEIDSEFDYPCALCGDIVLHMVHYQNFEEGKKKWEERIKRINYENLYFIMVDRDGCEEKDIIEFDNLKYEHKAFLTYKEHPEIKCAVCIPKSADGNQIRDLCQFKSKFTGERWLDEFDYVTFLNKR</sequence>
<dbReference type="GeneID" id="92740455"/>
<dbReference type="RefSeq" id="WP_209290753.1">
    <property type="nucleotide sequence ID" value="NZ_CP132968.1"/>
</dbReference>
<evidence type="ECO:0000313" key="1">
    <source>
        <dbReference type="EMBL" id="WMD17201.1"/>
    </source>
</evidence>
<name>A0AAQ3JJU4_ANAHA</name>
<dbReference type="SUPFAM" id="SSF142795">
    <property type="entry name" value="CAC2185-like"/>
    <property type="match status" value="1"/>
</dbReference>
<proteinExistence type="predicted"/>
<accession>A0AAQ3JJU4</accession>
<dbReference type="AlphaFoldDB" id="A0AAQ3JJU4"/>
<reference evidence="1" key="1">
    <citation type="submission" date="2023-08" db="EMBL/GenBank/DDBJ databases">
        <title>Complete Genome Sequences of butyrate producing Anaerostipes hadrus strains BA1 and GIF7 isolated from the terminal ileum of a healthy lean male.</title>
        <authorList>
            <person name="Low A."/>
            <person name="Sheludchenko M."/>
            <person name="Cheng H.E."/>
            <person name="Koh X.Q."/>
            <person name="Lee J."/>
        </authorList>
    </citation>
    <scope>NUCLEOTIDE SEQUENCE</scope>
    <source>
        <strain evidence="1">BA1</strain>
    </source>
</reference>
<protein>
    <submittedName>
        <fullName evidence="1">DUF1919 domain-containing protein</fullName>
    </submittedName>
</protein>
<evidence type="ECO:0000313" key="2">
    <source>
        <dbReference type="Proteomes" id="UP001243496"/>
    </source>
</evidence>
<dbReference type="InterPro" id="IPR015037">
    <property type="entry name" value="DUF1919"/>
</dbReference>
<dbReference type="InterPro" id="IPR037226">
    <property type="entry name" value="CAC2185-like_sf"/>
</dbReference>
<dbReference type="EMBL" id="CP132968">
    <property type="protein sequence ID" value="WMD17201.1"/>
    <property type="molecule type" value="Genomic_DNA"/>
</dbReference>
<dbReference type="Proteomes" id="UP001243496">
    <property type="component" value="Chromosome"/>
</dbReference>
<organism evidence="1 2">
    <name type="scientific">Anaerostipes hadrus</name>
    <dbReference type="NCBI Taxonomy" id="649756"/>
    <lineage>
        <taxon>Bacteria</taxon>
        <taxon>Bacillati</taxon>
        <taxon>Bacillota</taxon>
        <taxon>Clostridia</taxon>
        <taxon>Lachnospirales</taxon>
        <taxon>Lachnospiraceae</taxon>
        <taxon>Anaerostipes</taxon>
    </lineage>
</organism>
<gene>
    <name evidence="1" type="ORF">RBI15_03580</name>
</gene>
<dbReference type="Pfam" id="PF08942">
    <property type="entry name" value="DUF1919"/>
    <property type="match status" value="1"/>
</dbReference>